<proteinExistence type="predicted"/>
<dbReference type="AlphaFoldDB" id="A0A401X0X5"/>
<name>A0A401X0X5_ACEPA</name>
<evidence type="ECO:0000313" key="1">
    <source>
        <dbReference type="EMBL" id="GCD61498.1"/>
    </source>
</evidence>
<evidence type="ECO:0000313" key="2">
    <source>
        <dbReference type="Proteomes" id="UP000287385"/>
    </source>
</evidence>
<comment type="caution">
    <text evidence="1">The sequence shown here is derived from an EMBL/GenBank/DDBJ whole genome shotgun (WGS) entry which is preliminary data.</text>
</comment>
<gene>
    <name evidence="1" type="ORF">NBRC3278_0591</name>
</gene>
<dbReference type="EMBL" id="BDEV01000018">
    <property type="protein sequence ID" value="GCD61498.1"/>
    <property type="molecule type" value="Genomic_DNA"/>
</dbReference>
<sequence>MAAPYCADIGLKNRLRAGAKCGSVRNREKIYLIMAQARAEAADFSFRFA</sequence>
<protein>
    <submittedName>
        <fullName evidence="1">Uncharacterized protein</fullName>
    </submittedName>
</protein>
<keyword evidence="2" id="KW-1185">Reference proteome</keyword>
<accession>A0A401X0X5</accession>
<reference evidence="1 2" key="1">
    <citation type="submission" date="2016-06" db="EMBL/GenBank/DDBJ databases">
        <title>Acetobacter pasteurianus NBRC 3278 whole genome sequencing project.</title>
        <authorList>
            <person name="Matsutani M."/>
            <person name="Shiwa Y."/>
            <person name="Okamoto-Kainuma A."/>
            <person name="Ishikawa M."/>
            <person name="Koizumi Y."/>
            <person name="Yoshikawa H."/>
            <person name="Yakushi T."/>
            <person name="Matsushita K."/>
        </authorList>
    </citation>
    <scope>NUCLEOTIDE SEQUENCE [LARGE SCALE GENOMIC DNA]</scope>
    <source>
        <strain evidence="1 2">NBRC 3278</strain>
    </source>
</reference>
<organism evidence="1 2">
    <name type="scientific">Acetobacter pasteurianus NBRC 3278</name>
    <dbReference type="NCBI Taxonomy" id="1226660"/>
    <lineage>
        <taxon>Bacteria</taxon>
        <taxon>Pseudomonadati</taxon>
        <taxon>Pseudomonadota</taxon>
        <taxon>Alphaproteobacteria</taxon>
        <taxon>Acetobacterales</taxon>
        <taxon>Acetobacteraceae</taxon>
        <taxon>Acetobacter</taxon>
    </lineage>
</organism>
<dbReference type="Proteomes" id="UP000287385">
    <property type="component" value="Unassembled WGS sequence"/>
</dbReference>